<evidence type="ECO:0000256" key="7">
    <source>
        <dbReference type="ARBA" id="ARBA00022989"/>
    </source>
</evidence>
<feature type="domain" description="ArnT-like N-terminal" evidence="11">
    <location>
        <begin position="18"/>
        <end position="75"/>
    </location>
</feature>
<keyword evidence="7 10" id="KW-1133">Transmembrane helix</keyword>
<comment type="caution">
    <text evidence="13">The sequence shown here is derived from an EMBL/GenBank/DDBJ whole genome shotgun (WGS) entry which is preliminary data.</text>
</comment>
<feature type="domain" description="Protein O-mannosyl-transferase C-terminal four TM" evidence="12">
    <location>
        <begin position="250"/>
        <end position="424"/>
    </location>
</feature>
<keyword evidence="8 10" id="KW-0472">Membrane</keyword>
<comment type="subcellular location">
    <subcellularLocation>
        <location evidence="10">Cell membrane</location>
    </subcellularLocation>
    <subcellularLocation>
        <location evidence="1">Endomembrane system</location>
        <topology evidence="1">Multi-pass membrane protein</topology>
    </subcellularLocation>
</comment>
<dbReference type="PANTHER" id="PTHR10050:SF46">
    <property type="entry name" value="PROTEIN O-MANNOSYL-TRANSFERASE 2"/>
    <property type="match status" value="1"/>
</dbReference>
<feature type="transmembrane region" description="Helical" evidence="10">
    <location>
        <begin position="212"/>
        <end position="233"/>
    </location>
</feature>
<dbReference type="AlphaFoldDB" id="A0A7W7NXU0"/>
<dbReference type="GO" id="GO:0012505">
    <property type="term" value="C:endomembrane system"/>
    <property type="evidence" value="ECO:0007669"/>
    <property type="project" value="UniProtKB-SubCell"/>
</dbReference>
<dbReference type="UniPathway" id="UPA00378"/>
<evidence type="ECO:0000256" key="8">
    <source>
        <dbReference type="ARBA" id="ARBA00023136"/>
    </source>
</evidence>
<accession>A0A7W7NXU0</accession>
<evidence type="ECO:0000256" key="5">
    <source>
        <dbReference type="ARBA" id="ARBA00022679"/>
    </source>
</evidence>
<comment type="pathway">
    <text evidence="2 10">Protein modification; protein glycosylation.</text>
</comment>
<name>A0A7W7NXU0_9SPHN</name>
<sequence length="425" mass="48429">MQASRDRDPLPWCLAIGFAFLVVCLHRLGLPDKIYFDEVHYVKAARKLLQGLPANREHPMFAKEVIAASIALLGDRPWAWRIPSVLFGVLGLHAYGRFVWYVTLRRRATILAAILLATNFLWFAQSRIAMLDMVSAGLGMVALWQFAALIREPGRNPRLRLAACGIAMGLSLGAKWSIAPALALPGLTFLGLRLRANGWRVVGRKGAGPVPGISLAEAAFWLGLLPLALYWLTYLPGMFWTNRPIDPLGFVHHHQYMLKLQDSVKKLHPYRSVWYQWVINWRAIWYLYEFVDGAQRGILLIGNPFTMLAGLPALLWCLWIGIARRRWDALVFVVLYTATLMLWAVNGKPIQFYYHYLLPAAFLMACLALALDAIWSRADRWRWVAPAAMAVALGMFVYFYPIISAARLHHGKQSYAQWMWLKSWR</sequence>
<comment type="function">
    <text evidence="10">Protein O-mannosyltransferase that catalyzes the transfer of a single mannose residue from a polyprenol phospho-mannosyl lipidic donor to the hydroxyl group of selected serine and threonine residues in acceptor proteins.</text>
</comment>
<evidence type="ECO:0000256" key="1">
    <source>
        <dbReference type="ARBA" id="ARBA00004127"/>
    </source>
</evidence>
<comment type="similarity">
    <text evidence="3 10">Belongs to the glycosyltransferase 39 family.</text>
</comment>
<evidence type="ECO:0000256" key="6">
    <source>
        <dbReference type="ARBA" id="ARBA00022692"/>
    </source>
</evidence>
<organism evidence="13 14">
    <name type="scientific">Novosphingobium chloroacetimidivorans</name>
    <dbReference type="NCBI Taxonomy" id="1428314"/>
    <lineage>
        <taxon>Bacteria</taxon>
        <taxon>Pseudomonadati</taxon>
        <taxon>Pseudomonadota</taxon>
        <taxon>Alphaproteobacteria</taxon>
        <taxon>Sphingomonadales</taxon>
        <taxon>Sphingomonadaceae</taxon>
        <taxon>Novosphingobium</taxon>
    </lineage>
</organism>
<dbReference type="InterPro" id="IPR027005">
    <property type="entry name" value="PMT-like"/>
</dbReference>
<dbReference type="Proteomes" id="UP000555448">
    <property type="component" value="Unassembled WGS sequence"/>
</dbReference>
<evidence type="ECO:0000256" key="9">
    <source>
        <dbReference type="ARBA" id="ARBA00093617"/>
    </source>
</evidence>
<feature type="transmembrane region" description="Helical" evidence="10">
    <location>
        <begin position="162"/>
        <end position="192"/>
    </location>
</feature>
<evidence type="ECO:0000259" key="12">
    <source>
        <dbReference type="Pfam" id="PF16192"/>
    </source>
</evidence>
<evidence type="ECO:0000313" key="13">
    <source>
        <dbReference type="EMBL" id="MBB4859477.1"/>
    </source>
</evidence>
<dbReference type="GO" id="GO:0004169">
    <property type="term" value="F:dolichyl-phosphate-mannose-protein mannosyltransferase activity"/>
    <property type="evidence" value="ECO:0007669"/>
    <property type="project" value="UniProtKB-UniRule"/>
</dbReference>
<dbReference type="Pfam" id="PF16192">
    <property type="entry name" value="PMT_4TMC"/>
    <property type="match status" value="1"/>
</dbReference>
<feature type="transmembrane region" description="Helical" evidence="10">
    <location>
        <begin position="108"/>
        <end position="124"/>
    </location>
</feature>
<dbReference type="Pfam" id="PF02366">
    <property type="entry name" value="PMT"/>
    <property type="match status" value="2"/>
</dbReference>
<keyword evidence="5 10" id="KW-0808">Transferase</keyword>
<feature type="transmembrane region" description="Helical" evidence="10">
    <location>
        <begin position="352"/>
        <end position="371"/>
    </location>
</feature>
<evidence type="ECO:0000256" key="3">
    <source>
        <dbReference type="ARBA" id="ARBA00007222"/>
    </source>
</evidence>
<feature type="transmembrane region" description="Helical" evidence="10">
    <location>
        <begin position="78"/>
        <end position="96"/>
    </location>
</feature>
<keyword evidence="6 10" id="KW-0812">Transmembrane</keyword>
<evidence type="ECO:0000259" key="11">
    <source>
        <dbReference type="Pfam" id="PF02366"/>
    </source>
</evidence>
<dbReference type="EC" id="2.4.1.-" evidence="10"/>
<gene>
    <name evidence="13" type="ORF">HNO88_002806</name>
</gene>
<keyword evidence="4 10" id="KW-0328">Glycosyltransferase</keyword>
<dbReference type="RefSeq" id="WP_184246465.1">
    <property type="nucleotide sequence ID" value="NZ_JACHLR010000012.1"/>
</dbReference>
<dbReference type="PANTHER" id="PTHR10050">
    <property type="entry name" value="DOLICHYL-PHOSPHATE-MANNOSE--PROTEIN MANNOSYLTRANSFERASE"/>
    <property type="match status" value="1"/>
</dbReference>
<feature type="transmembrane region" description="Helical" evidence="10">
    <location>
        <begin position="329"/>
        <end position="346"/>
    </location>
</feature>
<feature type="domain" description="ArnT-like N-terminal" evidence="11">
    <location>
        <begin position="78"/>
        <end position="236"/>
    </location>
</feature>
<feature type="transmembrane region" description="Helical" evidence="10">
    <location>
        <begin position="130"/>
        <end position="150"/>
    </location>
</feature>
<evidence type="ECO:0000256" key="10">
    <source>
        <dbReference type="RuleBase" id="RU367007"/>
    </source>
</evidence>
<evidence type="ECO:0000256" key="2">
    <source>
        <dbReference type="ARBA" id="ARBA00004922"/>
    </source>
</evidence>
<dbReference type="InterPro" id="IPR003342">
    <property type="entry name" value="ArnT-like_N"/>
</dbReference>
<keyword evidence="14" id="KW-1185">Reference proteome</keyword>
<evidence type="ECO:0000313" key="14">
    <source>
        <dbReference type="Proteomes" id="UP000555448"/>
    </source>
</evidence>
<feature type="transmembrane region" description="Helical" evidence="10">
    <location>
        <begin position="297"/>
        <end position="322"/>
    </location>
</feature>
<feature type="transmembrane region" description="Helical" evidence="10">
    <location>
        <begin position="12"/>
        <end position="30"/>
    </location>
</feature>
<dbReference type="EMBL" id="JACHLR010000012">
    <property type="protein sequence ID" value="MBB4859477.1"/>
    <property type="molecule type" value="Genomic_DNA"/>
</dbReference>
<protein>
    <recommendedName>
        <fullName evidence="9 10">Polyprenol-phosphate-mannose--protein mannosyltransferase</fullName>
        <ecNumber evidence="10">2.4.1.-</ecNumber>
    </recommendedName>
</protein>
<proteinExistence type="inferred from homology"/>
<feature type="transmembrane region" description="Helical" evidence="10">
    <location>
        <begin position="383"/>
        <end position="403"/>
    </location>
</feature>
<evidence type="ECO:0000256" key="4">
    <source>
        <dbReference type="ARBA" id="ARBA00022676"/>
    </source>
</evidence>
<reference evidence="13 14" key="1">
    <citation type="submission" date="2020-08" db="EMBL/GenBank/DDBJ databases">
        <title>Functional genomics of gut bacteria from endangered species of beetles.</title>
        <authorList>
            <person name="Carlos-Shanley C."/>
        </authorList>
    </citation>
    <scope>NUCLEOTIDE SEQUENCE [LARGE SCALE GENOMIC DNA]</scope>
    <source>
        <strain evidence="13 14">S00245</strain>
    </source>
</reference>
<dbReference type="GO" id="GO:0005886">
    <property type="term" value="C:plasma membrane"/>
    <property type="evidence" value="ECO:0007669"/>
    <property type="project" value="UniProtKB-SubCell"/>
</dbReference>
<dbReference type="InterPro" id="IPR032421">
    <property type="entry name" value="PMT_4TMC"/>
</dbReference>
<keyword evidence="10" id="KW-1003">Cell membrane</keyword>